<organism evidence="3 4">
    <name type="scientific">Asanoa siamensis</name>
    <dbReference type="NCBI Taxonomy" id="926357"/>
    <lineage>
        <taxon>Bacteria</taxon>
        <taxon>Bacillati</taxon>
        <taxon>Actinomycetota</taxon>
        <taxon>Actinomycetes</taxon>
        <taxon>Micromonosporales</taxon>
        <taxon>Micromonosporaceae</taxon>
        <taxon>Asanoa</taxon>
    </lineage>
</organism>
<dbReference type="InterPro" id="IPR001753">
    <property type="entry name" value="Enoyl-CoA_hydra/iso"/>
</dbReference>
<keyword evidence="4" id="KW-1185">Reference proteome</keyword>
<dbReference type="InterPro" id="IPR045002">
    <property type="entry name" value="Ech1-like"/>
</dbReference>
<gene>
    <name evidence="3" type="ORF">Asi02nite_22320</name>
</gene>
<dbReference type="PANTHER" id="PTHR43149">
    <property type="entry name" value="ENOYL-COA HYDRATASE"/>
    <property type="match status" value="1"/>
</dbReference>
<comment type="similarity">
    <text evidence="1 2">Belongs to the enoyl-CoA hydratase/isomerase family.</text>
</comment>
<proteinExistence type="inferred from homology"/>
<dbReference type="EMBL" id="BONE01000013">
    <property type="protein sequence ID" value="GIF72714.1"/>
    <property type="molecule type" value="Genomic_DNA"/>
</dbReference>
<dbReference type="PANTHER" id="PTHR43149:SF1">
    <property type="entry name" value="DELTA(3,5)-DELTA(2,4)-DIENOYL-COA ISOMERASE, MITOCHONDRIAL"/>
    <property type="match status" value="1"/>
</dbReference>
<dbReference type="Pfam" id="PF00378">
    <property type="entry name" value="ECH_1"/>
    <property type="match status" value="1"/>
</dbReference>
<dbReference type="InterPro" id="IPR029045">
    <property type="entry name" value="ClpP/crotonase-like_dom_sf"/>
</dbReference>
<evidence type="ECO:0000313" key="4">
    <source>
        <dbReference type="Proteomes" id="UP000604117"/>
    </source>
</evidence>
<dbReference type="SUPFAM" id="SSF52096">
    <property type="entry name" value="ClpP/crotonase"/>
    <property type="match status" value="1"/>
</dbReference>
<protein>
    <submittedName>
        <fullName evidence="3">Enoyl-CoA hydratase</fullName>
    </submittedName>
</protein>
<accession>A0ABQ4CN52</accession>
<dbReference type="InterPro" id="IPR018376">
    <property type="entry name" value="Enoyl-CoA_hyd/isom_CS"/>
</dbReference>
<dbReference type="RefSeq" id="WP_203712315.1">
    <property type="nucleotide sequence ID" value="NZ_BONE01000013.1"/>
</dbReference>
<evidence type="ECO:0000256" key="2">
    <source>
        <dbReference type="RuleBase" id="RU003707"/>
    </source>
</evidence>
<evidence type="ECO:0000313" key="3">
    <source>
        <dbReference type="EMBL" id="GIF72714.1"/>
    </source>
</evidence>
<dbReference type="Gene3D" id="3.90.226.10">
    <property type="entry name" value="2-enoyl-CoA Hydratase, Chain A, domain 1"/>
    <property type="match status" value="1"/>
</dbReference>
<dbReference type="Proteomes" id="UP000604117">
    <property type="component" value="Unassembled WGS sequence"/>
</dbReference>
<name>A0ABQ4CN52_9ACTN</name>
<sequence>MTTSEVELVHAGPVATVTLRRPDVLNAQTPATWLALRDIGRELPGDVRVVVVRGEGRAFSSGLDISGGGPSFIAEITALPPDAAADRILPYQEGFTWLHRPDIISVAAVQGHAIGAGFQLALACDLRVLADDAQLTMAEVTLGLVPDLGGTKRLVELVGYARALEICLTARRLPAAEALSLGLATAVVPRDDLDGAVSDLVAAVLAGPRNAVVEIKALLAGAAGRSWPAQLAAEREAQVRRLRDLAGLGE</sequence>
<dbReference type="PROSITE" id="PS00166">
    <property type="entry name" value="ENOYL_COA_HYDRATASE"/>
    <property type="match status" value="1"/>
</dbReference>
<comment type="caution">
    <text evidence="3">The sequence shown here is derived from an EMBL/GenBank/DDBJ whole genome shotgun (WGS) entry which is preliminary data.</text>
</comment>
<evidence type="ECO:0000256" key="1">
    <source>
        <dbReference type="ARBA" id="ARBA00005254"/>
    </source>
</evidence>
<dbReference type="CDD" id="cd06558">
    <property type="entry name" value="crotonase-like"/>
    <property type="match status" value="1"/>
</dbReference>
<reference evidence="3 4" key="1">
    <citation type="submission" date="2021-01" db="EMBL/GenBank/DDBJ databases">
        <title>Whole genome shotgun sequence of Asanoa siamensis NBRC 107932.</title>
        <authorList>
            <person name="Komaki H."/>
            <person name="Tamura T."/>
        </authorList>
    </citation>
    <scope>NUCLEOTIDE SEQUENCE [LARGE SCALE GENOMIC DNA]</scope>
    <source>
        <strain evidence="3 4">NBRC 107932</strain>
    </source>
</reference>